<sequence>MRRRILLVWVIGAVLLAFSLSGLAQKKVVLWHFGGLPAEHKWVDQCIKDFNAAHPGIKVVRIEKSWMTKSEELISAWQMKTMPDLISRDSVSIPDMVEMGMLAPLSKLFPDDIAAMKGRWLEPCWNLCNYKGVQYGIPTYVDIAPMLAYNRKMFAEAGLLVPTNWAQVIEAAKKLNTTDHYGIIFPATLGLNDLEIFIGIAYGNGGRFLSPEGDEVVFNGKGFVDALKLYIDLFKKYKVTPPGILEIDYMKTIELFLRERTAMALGMSWVPVIAQNLGVPEGFEYRMASFPMKEKPTGKYPPAAAIMDATTTYMMISTSKVKKEAWEFIKWVTRPESMRMWAGVRIQGRVPTTHEGFKTPELAKTYPDLVREYEKGTIFKGAISMPSFPGFTEMIKVFGHAFQAALLGEPVQKALDEAAEECQDILEEM</sequence>
<dbReference type="AlphaFoldDB" id="A0A7V0QQU4"/>
<dbReference type="EMBL" id="DRBC01000302">
    <property type="protein sequence ID" value="HDN85081.1"/>
    <property type="molecule type" value="Genomic_DNA"/>
</dbReference>
<protein>
    <submittedName>
        <fullName evidence="1">Extracellular solute-binding protein</fullName>
    </submittedName>
</protein>
<accession>A0A7V0QQU4</accession>
<name>A0A7V0QQU4_UNCAE</name>
<dbReference type="InterPro" id="IPR006059">
    <property type="entry name" value="SBP"/>
</dbReference>
<reference evidence="1" key="1">
    <citation type="journal article" date="2020" name="mSystems">
        <title>Genome- and Community-Level Interaction Insights into Carbon Utilization and Element Cycling Functions of Hydrothermarchaeota in Hydrothermal Sediment.</title>
        <authorList>
            <person name="Zhou Z."/>
            <person name="Liu Y."/>
            <person name="Xu W."/>
            <person name="Pan J."/>
            <person name="Luo Z.H."/>
            <person name="Li M."/>
        </authorList>
    </citation>
    <scope>NUCLEOTIDE SEQUENCE [LARGE SCALE GENOMIC DNA]</scope>
    <source>
        <strain evidence="1">HyVt-219</strain>
    </source>
</reference>
<dbReference type="InterPro" id="IPR050490">
    <property type="entry name" value="Bact_solute-bd_prot1"/>
</dbReference>
<dbReference type="Gene3D" id="3.40.190.10">
    <property type="entry name" value="Periplasmic binding protein-like II"/>
    <property type="match status" value="1"/>
</dbReference>
<dbReference type="SUPFAM" id="SSF53850">
    <property type="entry name" value="Periplasmic binding protein-like II"/>
    <property type="match status" value="1"/>
</dbReference>
<dbReference type="Pfam" id="PF01547">
    <property type="entry name" value="SBP_bac_1"/>
    <property type="match status" value="1"/>
</dbReference>
<dbReference type="Proteomes" id="UP000885660">
    <property type="component" value="Unassembled WGS sequence"/>
</dbReference>
<proteinExistence type="predicted"/>
<comment type="caution">
    <text evidence="1">The sequence shown here is derived from an EMBL/GenBank/DDBJ whole genome shotgun (WGS) entry which is preliminary data.</text>
</comment>
<organism evidence="1">
    <name type="scientific">Aerophobetes bacterium</name>
    <dbReference type="NCBI Taxonomy" id="2030807"/>
    <lineage>
        <taxon>Bacteria</taxon>
        <taxon>Candidatus Aerophobota</taxon>
    </lineage>
</organism>
<evidence type="ECO:0000313" key="1">
    <source>
        <dbReference type="EMBL" id="HDN85081.1"/>
    </source>
</evidence>
<gene>
    <name evidence="1" type="ORF">ENG47_04930</name>
</gene>
<dbReference type="PANTHER" id="PTHR43649">
    <property type="entry name" value="ARABINOSE-BINDING PROTEIN-RELATED"/>
    <property type="match status" value="1"/>
</dbReference>
<dbReference type="PANTHER" id="PTHR43649:SF12">
    <property type="entry name" value="DIACETYLCHITOBIOSE BINDING PROTEIN DASA"/>
    <property type="match status" value="1"/>
</dbReference>